<dbReference type="InterPro" id="IPR011008">
    <property type="entry name" value="Dimeric_a/b-barrel"/>
</dbReference>
<evidence type="ECO:0000313" key="2">
    <source>
        <dbReference type="EMBL" id="RSZ55922.1"/>
    </source>
</evidence>
<dbReference type="AlphaFoldDB" id="A0A430HEJ8"/>
<protein>
    <submittedName>
        <fullName evidence="2">Antibiotic biosynthesis monooxygenase</fullName>
    </submittedName>
</protein>
<evidence type="ECO:0000259" key="1">
    <source>
        <dbReference type="PROSITE" id="PS51725"/>
    </source>
</evidence>
<sequence>MTATTFIITFTTRPDAANDFRAMLDGVKRDLPSVAGCRGVSIFRAVDDPAVFTLVEEWDSQQAHKAHIDRLTSSGAWDPIAACLLEPPSGRYASAL</sequence>
<dbReference type="InterPro" id="IPR007138">
    <property type="entry name" value="ABM_dom"/>
</dbReference>
<dbReference type="EMBL" id="RXLQ01000020">
    <property type="protein sequence ID" value="RSZ55922.1"/>
    <property type="molecule type" value="Genomic_DNA"/>
</dbReference>
<dbReference type="SUPFAM" id="SSF54909">
    <property type="entry name" value="Dimeric alpha+beta barrel"/>
    <property type="match status" value="1"/>
</dbReference>
<dbReference type="Proteomes" id="UP000278085">
    <property type="component" value="Unassembled WGS sequence"/>
</dbReference>
<feature type="domain" description="ABM" evidence="1">
    <location>
        <begin position="4"/>
        <end position="92"/>
    </location>
</feature>
<reference evidence="2 3" key="1">
    <citation type="submission" date="2018-12" db="EMBL/GenBank/DDBJ databases">
        <authorList>
            <person name="Yang E."/>
        </authorList>
    </citation>
    <scope>NUCLEOTIDE SEQUENCE [LARGE SCALE GENOMIC DNA]</scope>
    <source>
        <strain evidence="2 3">SOD</strain>
    </source>
</reference>
<keyword evidence="3" id="KW-1185">Reference proteome</keyword>
<comment type="caution">
    <text evidence="2">The sequence shown here is derived from an EMBL/GenBank/DDBJ whole genome shotgun (WGS) entry which is preliminary data.</text>
</comment>
<evidence type="ECO:0000313" key="3">
    <source>
        <dbReference type="Proteomes" id="UP000278085"/>
    </source>
</evidence>
<keyword evidence="2" id="KW-0560">Oxidoreductase</keyword>
<proteinExistence type="predicted"/>
<keyword evidence="2" id="KW-0503">Monooxygenase</keyword>
<gene>
    <name evidence="2" type="ORF">EJB06_27350</name>
</gene>
<dbReference type="Pfam" id="PF03992">
    <property type="entry name" value="ABM"/>
    <property type="match status" value="1"/>
</dbReference>
<dbReference type="RefSeq" id="WP_126077191.1">
    <property type="nucleotide sequence ID" value="NZ_CP051166.1"/>
</dbReference>
<organism evidence="2 3">
    <name type="scientific">Massilia atriviolacea</name>
    <dbReference type="NCBI Taxonomy" id="2495579"/>
    <lineage>
        <taxon>Bacteria</taxon>
        <taxon>Pseudomonadati</taxon>
        <taxon>Pseudomonadota</taxon>
        <taxon>Betaproteobacteria</taxon>
        <taxon>Burkholderiales</taxon>
        <taxon>Oxalobacteraceae</taxon>
        <taxon>Telluria group</taxon>
        <taxon>Massilia</taxon>
    </lineage>
</organism>
<dbReference type="OrthoDB" id="9812192at2"/>
<dbReference type="GO" id="GO:0004497">
    <property type="term" value="F:monooxygenase activity"/>
    <property type="evidence" value="ECO:0007669"/>
    <property type="project" value="UniProtKB-KW"/>
</dbReference>
<accession>A0A430HEJ8</accession>
<dbReference type="PROSITE" id="PS51725">
    <property type="entry name" value="ABM"/>
    <property type="match status" value="1"/>
</dbReference>
<name>A0A430HEJ8_9BURK</name>
<dbReference type="Gene3D" id="3.30.70.100">
    <property type="match status" value="1"/>
</dbReference>